<dbReference type="InterPro" id="IPR006311">
    <property type="entry name" value="TAT_signal"/>
</dbReference>
<dbReference type="NCBIfam" id="TIGR01409">
    <property type="entry name" value="TAT_signal_seq"/>
    <property type="match status" value="1"/>
</dbReference>
<sequence>MNTQNLSRREFLKNVGTIGGSGLLLSSLPQLHLFAQERAKQVKGQKA</sequence>
<gene>
    <name evidence="1" type="ORF">SAMN05444001_108170</name>
</gene>
<reference evidence="1 2" key="1">
    <citation type="submission" date="2016-10" db="EMBL/GenBank/DDBJ databases">
        <authorList>
            <person name="Varghese N."/>
            <person name="Submissions S."/>
        </authorList>
    </citation>
    <scope>NUCLEOTIDE SEQUENCE [LARGE SCALE GENOMIC DNA]</scope>
    <source>
        <strain evidence="1 2">DSM 29073</strain>
    </source>
</reference>
<feature type="non-terminal residue" evidence="1">
    <location>
        <position position="47"/>
    </location>
</feature>
<name>A0A8G2BWH4_9BACT</name>
<evidence type="ECO:0000313" key="1">
    <source>
        <dbReference type="EMBL" id="SEF87657.1"/>
    </source>
</evidence>
<comment type="caution">
    <text evidence="1">The sequence shown here is derived from an EMBL/GenBank/DDBJ whole genome shotgun (WGS) entry which is preliminary data.</text>
</comment>
<proteinExistence type="predicted"/>
<accession>A0A8G2BWH4</accession>
<evidence type="ECO:0000313" key="2">
    <source>
        <dbReference type="Proteomes" id="UP000236725"/>
    </source>
</evidence>
<dbReference type="InterPro" id="IPR019546">
    <property type="entry name" value="TAT_signal_bac_arc"/>
</dbReference>
<dbReference type="Proteomes" id="UP000236725">
    <property type="component" value="Unassembled WGS sequence"/>
</dbReference>
<keyword evidence="2" id="KW-1185">Reference proteome</keyword>
<dbReference type="RefSeq" id="WP_146059468.1">
    <property type="nucleotide sequence ID" value="NZ_FNVS01000008.1"/>
</dbReference>
<dbReference type="PROSITE" id="PS51318">
    <property type="entry name" value="TAT"/>
    <property type="match status" value="1"/>
</dbReference>
<dbReference type="AlphaFoldDB" id="A0A8G2BWH4"/>
<dbReference type="EMBL" id="FNVS01000008">
    <property type="protein sequence ID" value="SEF87657.1"/>
    <property type="molecule type" value="Genomic_DNA"/>
</dbReference>
<protein>
    <submittedName>
        <fullName evidence="1">Tat (Twin-arginine translocation) pathway signal sequence</fullName>
    </submittedName>
</protein>
<organism evidence="1 2">
    <name type="scientific">Parabacteroides chinchillae</name>
    <dbReference type="NCBI Taxonomy" id="871327"/>
    <lineage>
        <taxon>Bacteria</taxon>
        <taxon>Pseudomonadati</taxon>
        <taxon>Bacteroidota</taxon>
        <taxon>Bacteroidia</taxon>
        <taxon>Bacteroidales</taxon>
        <taxon>Tannerellaceae</taxon>
        <taxon>Parabacteroides</taxon>
    </lineage>
</organism>